<dbReference type="EMBL" id="CAJMWY010002685">
    <property type="protein sequence ID" value="CAE6493145.1"/>
    <property type="molecule type" value="Genomic_DNA"/>
</dbReference>
<feature type="transmembrane region" description="Helical" evidence="1">
    <location>
        <begin position="45"/>
        <end position="66"/>
    </location>
</feature>
<evidence type="ECO:0000256" key="1">
    <source>
        <dbReference type="SAM" id="Phobius"/>
    </source>
</evidence>
<dbReference type="AlphaFoldDB" id="A0A8H3A306"/>
<dbReference type="Proteomes" id="UP000663861">
    <property type="component" value="Unassembled WGS sequence"/>
</dbReference>
<accession>A0A8H3A306</accession>
<keyword evidence="1" id="KW-0472">Membrane</keyword>
<evidence type="ECO:0000313" key="2">
    <source>
        <dbReference type="EMBL" id="CAE6398691.1"/>
    </source>
</evidence>
<reference evidence="2" key="1">
    <citation type="submission" date="2021-01" db="EMBL/GenBank/DDBJ databases">
        <authorList>
            <person name="Kaushik A."/>
        </authorList>
    </citation>
    <scope>NUCLEOTIDE SEQUENCE</scope>
    <source>
        <strain evidence="2">AG4-R118</strain>
        <strain evidence="3">AG4-RS23</strain>
    </source>
</reference>
<keyword evidence="1" id="KW-1133">Transmembrane helix</keyword>
<dbReference type="Proteomes" id="UP000663888">
    <property type="component" value="Unassembled WGS sequence"/>
</dbReference>
<name>A0A8H3A306_9AGAM</name>
<proteinExistence type="predicted"/>
<sequence>MKWRPWYINTSPLNTKRYPVLLGQSAVIKPSIYTTFTQFHTMKSIFALIAGFVMLTPAVLASPATLERRCSAVGGECGTGYMLPDCCGTNRCDYGPGVNPNSDYNRGKMLVGHCVA</sequence>
<organism evidence="2 4">
    <name type="scientific">Rhizoctonia solani</name>
    <dbReference type="NCBI Taxonomy" id="456999"/>
    <lineage>
        <taxon>Eukaryota</taxon>
        <taxon>Fungi</taxon>
        <taxon>Dikarya</taxon>
        <taxon>Basidiomycota</taxon>
        <taxon>Agaricomycotina</taxon>
        <taxon>Agaricomycetes</taxon>
        <taxon>Cantharellales</taxon>
        <taxon>Ceratobasidiaceae</taxon>
        <taxon>Rhizoctonia</taxon>
    </lineage>
</organism>
<dbReference type="EMBL" id="CAJMWX010000058">
    <property type="protein sequence ID" value="CAE6398691.1"/>
    <property type="molecule type" value="Genomic_DNA"/>
</dbReference>
<gene>
    <name evidence="3" type="ORF">RDB_LOCUS114294</name>
    <name evidence="2" type="ORF">RDB_LOCUS2241</name>
</gene>
<comment type="caution">
    <text evidence="2">The sequence shown here is derived from an EMBL/GenBank/DDBJ whole genome shotgun (WGS) entry which is preliminary data.</text>
</comment>
<keyword evidence="1" id="KW-0812">Transmembrane</keyword>
<protein>
    <submittedName>
        <fullName evidence="2">Uncharacterized protein</fullName>
    </submittedName>
</protein>
<evidence type="ECO:0000313" key="3">
    <source>
        <dbReference type="EMBL" id="CAE6493145.1"/>
    </source>
</evidence>
<evidence type="ECO:0000313" key="4">
    <source>
        <dbReference type="Proteomes" id="UP000663888"/>
    </source>
</evidence>